<feature type="domain" description="Stress-response A/B barrel" evidence="2">
    <location>
        <begin position="207"/>
        <end position="300"/>
    </location>
</feature>
<dbReference type="PANTHER" id="PTHR33178">
    <property type="match status" value="1"/>
</dbReference>
<accession>A0A8T0NAU5</accession>
<evidence type="ECO:0000313" key="3">
    <source>
        <dbReference type="EMBL" id="KAG2544156.1"/>
    </source>
</evidence>
<name>A0A8T0NAU5_PANVG</name>
<dbReference type="InterPro" id="IPR013097">
    <property type="entry name" value="Dabb"/>
</dbReference>
<comment type="caution">
    <text evidence="3">The sequence shown here is derived from an EMBL/GenBank/DDBJ whole genome shotgun (WGS) entry which is preliminary data.</text>
</comment>
<proteinExistence type="predicted"/>
<dbReference type="AlphaFoldDB" id="A0A8T0NAU5"/>
<gene>
    <name evidence="3" type="ORF">PVAP13_9NG790100</name>
</gene>
<feature type="domain" description="Stress-response A/B barrel" evidence="2">
    <location>
        <begin position="65"/>
        <end position="164"/>
    </location>
</feature>
<dbReference type="PANTHER" id="PTHR33178:SF5">
    <property type="entry name" value="EXPRESSED PROTEIN"/>
    <property type="match status" value="1"/>
</dbReference>
<evidence type="ECO:0000259" key="2">
    <source>
        <dbReference type="PROSITE" id="PS51502"/>
    </source>
</evidence>
<keyword evidence="4" id="KW-1185">Reference proteome</keyword>
<dbReference type="Pfam" id="PF07876">
    <property type="entry name" value="Dabb"/>
    <property type="match status" value="1"/>
</dbReference>
<dbReference type="EMBL" id="CM029054">
    <property type="protein sequence ID" value="KAG2544156.1"/>
    <property type="molecule type" value="Genomic_DNA"/>
</dbReference>
<dbReference type="Proteomes" id="UP000823388">
    <property type="component" value="Chromosome 9N"/>
</dbReference>
<dbReference type="Gene3D" id="3.30.70.100">
    <property type="match status" value="2"/>
</dbReference>
<comment type="subunit">
    <text evidence="1">Homodimer.</text>
</comment>
<dbReference type="OrthoDB" id="2016695at2759"/>
<dbReference type="InterPro" id="IPR011008">
    <property type="entry name" value="Dimeric_a/b-barrel"/>
</dbReference>
<sequence length="310" mass="35768">MLAPASAQVPHTIRPVANCFGLHRRSDRYHRWRGTGKKMILSTRGVLESSNGAPSGGLVKKRKIVEHIILLRAKPNISDAEEKDMLDYLYTSQYQMRGILTISLGRIEEPNSENFTHAVFMRFQQKEDIVKFYSSAYYSKILDDHVKPVSYISSLRWKMTLFPSFVGERYLKLPYSGVNWYHSLLCKIPIAFEQKSWSLCQDFNYGVEFMLLMSFVETASREAMEDASSSLQRLIIQCSSFIVQATCGHCLNPENGYNHAAVIRFPSFDDFKLFRESMEYKDMWASKFHPIVEKSLQLHFTVDPVGNQLM</sequence>
<evidence type="ECO:0000313" key="4">
    <source>
        <dbReference type="Proteomes" id="UP000823388"/>
    </source>
</evidence>
<reference evidence="3" key="1">
    <citation type="submission" date="2020-05" db="EMBL/GenBank/DDBJ databases">
        <title>WGS assembly of Panicum virgatum.</title>
        <authorList>
            <person name="Lovell J.T."/>
            <person name="Jenkins J."/>
            <person name="Shu S."/>
            <person name="Juenger T.E."/>
            <person name="Schmutz J."/>
        </authorList>
    </citation>
    <scope>NUCLEOTIDE SEQUENCE</scope>
    <source>
        <strain evidence="3">AP13</strain>
    </source>
</reference>
<evidence type="ECO:0000256" key="1">
    <source>
        <dbReference type="ARBA" id="ARBA00011738"/>
    </source>
</evidence>
<dbReference type="InterPro" id="IPR044662">
    <property type="entry name" value="HS1/DABB1-like"/>
</dbReference>
<organism evidence="3 4">
    <name type="scientific">Panicum virgatum</name>
    <name type="common">Blackwell switchgrass</name>
    <dbReference type="NCBI Taxonomy" id="38727"/>
    <lineage>
        <taxon>Eukaryota</taxon>
        <taxon>Viridiplantae</taxon>
        <taxon>Streptophyta</taxon>
        <taxon>Embryophyta</taxon>
        <taxon>Tracheophyta</taxon>
        <taxon>Spermatophyta</taxon>
        <taxon>Magnoliopsida</taxon>
        <taxon>Liliopsida</taxon>
        <taxon>Poales</taxon>
        <taxon>Poaceae</taxon>
        <taxon>PACMAD clade</taxon>
        <taxon>Panicoideae</taxon>
        <taxon>Panicodae</taxon>
        <taxon>Paniceae</taxon>
        <taxon>Panicinae</taxon>
        <taxon>Panicum</taxon>
        <taxon>Panicum sect. Hiantes</taxon>
    </lineage>
</organism>
<dbReference type="SMART" id="SM00886">
    <property type="entry name" value="Dabb"/>
    <property type="match status" value="2"/>
</dbReference>
<dbReference type="PROSITE" id="PS51502">
    <property type="entry name" value="S_R_A_B_BARREL"/>
    <property type="match status" value="2"/>
</dbReference>
<dbReference type="SUPFAM" id="SSF54909">
    <property type="entry name" value="Dimeric alpha+beta barrel"/>
    <property type="match status" value="2"/>
</dbReference>
<protein>
    <recommendedName>
        <fullName evidence="2">Stress-response A/B barrel domain-containing protein</fullName>
    </recommendedName>
</protein>